<dbReference type="EMBL" id="OIVN01001522">
    <property type="protein sequence ID" value="SPC94887.1"/>
    <property type="molecule type" value="Genomic_DNA"/>
</dbReference>
<organism evidence="6">
    <name type="scientific">Fagus sylvatica</name>
    <name type="common">Beechnut</name>
    <dbReference type="NCBI Taxonomy" id="28930"/>
    <lineage>
        <taxon>Eukaryota</taxon>
        <taxon>Viridiplantae</taxon>
        <taxon>Streptophyta</taxon>
        <taxon>Embryophyta</taxon>
        <taxon>Tracheophyta</taxon>
        <taxon>Spermatophyta</taxon>
        <taxon>Magnoliopsida</taxon>
        <taxon>eudicotyledons</taxon>
        <taxon>Gunneridae</taxon>
        <taxon>Pentapetalae</taxon>
        <taxon>rosids</taxon>
        <taxon>fabids</taxon>
        <taxon>Fagales</taxon>
        <taxon>Fagaceae</taxon>
        <taxon>Fagus</taxon>
    </lineage>
</organism>
<proteinExistence type="inferred from homology"/>
<protein>
    <submittedName>
        <fullName evidence="6">Uncharacterized protein</fullName>
    </submittedName>
</protein>
<dbReference type="Pfam" id="PF00956">
    <property type="entry name" value="NAP"/>
    <property type="match status" value="1"/>
</dbReference>
<name>A0A2N9HWX4_FAGSY</name>
<dbReference type="GO" id="GO:0005634">
    <property type="term" value="C:nucleus"/>
    <property type="evidence" value="ECO:0007669"/>
    <property type="project" value="InterPro"/>
</dbReference>
<dbReference type="AlphaFoldDB" id="A0A2N9HWX4"/>
<evidence type="ECO:0000256" key="1">
    <source>
        <dbReference type="ARBA" id="ARBA00009947"/>
    </source>
</evidence>
<dbReference type="InterPro" id="IPR037231">
    <property type="entry name" value="NAP-like_sf"/>
</dbReference>
<feature type="transmembrane region" description="Helical" evidence="4">
    <location>
        <begin position="83"/>
        <end position="103"/>
    </location>
</feature>
<evidence type="ECO:0000256" key="3">
    <source>
        <dbReference type="RuleBase" id="RU003876"/>
    </source>
</evidence>
<sequence length="107" mass="12545">MMKRLSSLKYLKDIEWTEIEWYPGKSLTQKILKKKPRKGSKNAKSSTKTEDCPSFFNFFIPPQSLRRRMILMKILLKNSKIKWVSHLSAIPYVPCGIFLILLLEVSL</sequence>
<dbReference type="SUPFAM" id="SSF143113">
    <property type="entry name" value="NAP-like"/>
    <property type="match status" value="1"/>
</dbReference>
<gene>
    <name evidence="5" type="ORF">FSB_LOCUS22769</name>
    <name evidence="6" type="ORF">FSB_LOCUS44477</name>
</gene>
<comment type="similarity">
    <text evidence="1 3">Belongs to the nucleosome assembly protein (NAP) family.</text>
</comment>
<dbReference type="PANTHER" id="PTHR11875">
    <property type="entry name" value="TESTIS-SPECIFIC Y-ENCODED PROTEIN"/>
    <property type="match status" value="1"/>
</dbReference>
<keyword evidence="2" id="KW-0143">Chaperone</keyword>
<keyword evidence="4" id="KW-1133">Transmembrane helix</keyword>
<dbReference type="GO" id="GO:0006334">
    <property type="term" value="P:nucleosome assembly"/>
    <property type="evidence" value="ECO:0007669"/>
    <property type="project" value="InterPro"/>
</dbReference>
<keyword evidence="4" id="KW-0472">Membrane</keyword>
<evidence type="ECO:0000256" key="2">
    <source>
        <dbReference type="ARBA" id="ARBA00023186"/>
    </source>
</evidence>
<dbReference type="GO" id="GO:0042393">
    <property type="term" value="F:histone binding"/>
    <property type="evidence" value="ECO:0007669"/>
    <property type="project" value="UniProtKB-ARBA"/>
</dbReference>
<keyword evidence="4" id="KW-0812">Transmembrane</keyword>
<evidence type="ECO:0000313" key="6">
    <source>
        <dbReference type="EMBL" id="SPD16595.1"/>
    </source>
</evidence>
<accession>A0A2N9HWX4</accession>
<reference evidence="6" key="1">
    <citation type="submission" date="2018-02" db="EMBL/GenBank/DDBJ databases">
        <authorList>
            <person name="Cohen D.B."/>
            <person name="Kent A.D."/>
        </authorList>
    </citation>
    <scope>NUCLEOTIDE SEQUENCE</scope>
</reference>
<dbReference type="InterPro" id="IPR002164">
    <property type="entry name" value="NAP_family"/>
</dbReference>
<dbReference type="Gene3D" id="3.30.1120.90">
    <property type="entry name" value="Nucleosome assembly protein"/>
    <property type="match status" value="1"/>
</dbReference>
<dbReference type="GO" id="GO:0000724">
    <property type="term" value="P:double-strand break repair via homologous recombination"/>
    <property type="evidence" value="ECO:0007669"/>
    <property type="project" value="UniProtKB-ARBA"/>
</dbReference>
<evidence type="ECO:0000256" key="4">
    <source>
        <dbReference type="SAM" id="Phobius"/>
    </source>
</evidence>
<evidence type="ECO:0000313" key="5">
    <source>
        <dbReference type="EMBL" id="SPC94887.1"/>
    </source>
</evidence>
<dbReference type="EMBL" id="OIVN01004308">
    <property type="protein sequence ID" value="SPD16595.1"/>
    <property type="molecule type" value="Genomic_DNA"/>
</dbReference>